<dbReference type="EMBL" id="ABJL02000008">
    <property type="protein sequence ID" value="EDV05794.1"/>
    <property type="molecule type" value="Genomic_DNA"/>
</dbReference>
<evidence type="ECO:0000256" key="12">
    <source>
        <dbReference type="PROSITE-ProRule" id="PRU00169"/>
    </source>
</evidence>
<dbReference type="eggNOG" id="COG3292">
    <property type="taxonomic scope" value="Bacteria"/>
</dbReference>
<gene>
    <name evidence="17" type="ORF">BACINT_04948</name>
</gene>
<evidence type="ECO:0000256" key="10">
    <source>
        <dbReference type="ARBA" id="ARBA00023125"/>
    </source>
</evidence>
<dbReference type="Gene3D" id="2.60.40.10">
    <property type="entry name" value="Immunoglobulins"/>
    <property type="match status" value="1"/>
</dbReference>
<keyword evidence="13" id="KW-0472">Membrane</keyword>
<feature type="domain" description="HTH araC/xylS-type" evidence="14">
    <location>
        <begin position="1250"/>
        <end position="1346"/>
    </location>
</feature>
<dbReference type="Pfam" id="PF00072">
    <property type="entry name" value="Response_reg"/>
    <property type="match status" value="1"/>
</dbReference>
<evidence type="ECO:0000313" key="17">
    <source>
        <dbReference type="EMBL" id="EDV05794.1"/>
    </source>
</evidence>
<keyword evidence="7" id="KW-0067">ATP-binding</keyword>
<dbReference type="eggNOG" id="COG5002">
    <property type="taxonomic scope" value="Bacteria"/>
</dbReference>
<feature type="domain" description="Response regulatory" evidence="16">
    <location>
        <begin position="1103"/>
        <end position="1218"/>
    </location>
</feature>
<dbReference type="InterPro" id="IPR018060">
    <property type="entry name" value="HTH_AraC"/>
</dbReference>
<dbReference type="InterPro" id="IPR018062">
    <property type="entry name" value="HTH_AraC-typ_CS"/>
</dbReference>
<dbReference type="InterPro" id="IPR001789">
    <property type="entry name" value="Sig_transdc_resp-reg_receiver"/>
</dbReference>
<dbReference type="FunFam" id="2.60.40.10:FF:000791">
    <property type="entry name" value="Two-component system sensor histidine kinase/response regulator"/>
    <property type="match status" value="1"/>
</dbReference>
<feature type="domain" description="Histidine kinase" evidence="15">
    <location>
        <begin position="854"/>
        <end position="1070"/>
    </location>
</feature>
<dbReference type="Gene3D" id="3.30.565.10">
    <property type="entry name" value="Histidine kinase-like ATPase, C-terminal domain"/>
    <property type="match status" value="1"/>
</dbReference>
<evidence type="ECO:0000256" key="4">
    <source>
        <dbReference type="ARBA" id="ARBA00022679"/>
    </source>
</evidence>
<name>B3CIZ6_9BACE</name>
<dbReference type="Gene3D" id="1.10.287.130">
    <property type="match status" value="1"/>
</dbReference>
<dbReference type="eggNOG" id="COG0745">
    <property type="taxonomic scope" value="Bacteria"/>
</dbReference>
<keyword evidence="5" id="KW-0547">Nucleotide-binding</keyword>
<keyword evidence="10" id="KW-0238">DNA-binding</keyword>
<dbReference type="SUPFAM" id="SSF63829">
    <property type="entry name" value="Calcium-dependent phosphotriesterase"/>
    <property type="match status" value="3"/>
</dbReference>
<dbReference type="SUPFAM" id="SSF52172">
    <property type="entry name" value="CheY-like"/>
    <property type="match status" value="1"/>
</dbReference>
<dbReference type="FunFam" id="1.10.10.60:FF:000284">
    <property type="entry name" value="Two-component system sensor histidine kinase/response regulator"/>
    <property type="match status" value="1"/>
</dbReference>
<dbReference type="InterPro" id="IPR004358">
    <property type="entry name" value="Sig_transdc_His_kin-like_C"/>
</dbReference>
<dbReference type="CDD" id="cd00082">
    <property type="entry name" value="HisKA"/>
    <property type="match status" value="1"/>
</dbReference>
<evidence type="ECO:0000256" key="13">
    <source>
        <dbReference type="SAM" id="Phobius"/>
    </source>
</evidence>
<comment type="catalytic activity">
    <reaction evidence="1">
        <text>ATP + protein L-histidine = ADP + protein N-phospho-L-histidine.</text>
        <dbReference type="EC" id="2.7.13.3"/>
    </reaction>
</comment>
<dbReference type="InterPro" id="IPR011110">
    <property type="entry name" value="Reg_prop"/>
</dbReference>
<feature type="transmembrane region" description="Helical" evidence="13">
    <location>
        <begin position="55"/>
        <end position="75"/>
    </location>
</feature>
<dbReference type="PROSITE" id="PS01124">
    <property type="entry name" value="HTH_ARAC_FAMILY_2"/>
    <property type="match status" value="1"/>
</dbReference>
<reference evidence="17 18" key="1">
    <citation type="submission" date="2008-04" db="EMBL/GenBank/DDBJ databases">
        <title>Draft genome sequence of Bacteroides intestinalis (DSM 17393).</title>
        <authorList>
            <person name="Sudarsanam P."/>
            <person name="Ley R."/>
            <person name="Guruge J."/>
            <person name="Turnbaugh P.J."/>
            <person name="Mahowald M."/>
            <person name="Liep D."/>
            <person name="Gordon J."/>
        </authorList>
    </citation>
    <scope>NUCLEOTIDE SEQUENCE [LARGE SCALE GENOMIC DNA]</scope>
    <source>
        <strain evidence="17 18">DSM 17393</strain>
    </source>
</reference>
<dbReference type="Gene3D" id="3.40.50.2300">
    <property type="match status" value="1"/>
</dbReference>
<dbReference type="Pfam" id="PF07494">
    <property type="entry name" value="Reg_prop"/>
    <property type="match status" value="3"/>
</dbReference>
<keyword evidence="13" id="KW-1133">Transmembrane helix</keyword>
<dbReference type="PROSITE" id="PS50110">
    <property type="entry name" value="RESPONSE_REGULATORY"/>
    <property type="match status" value="1"/>
</dbReference>
<keyword evidence="11" id="KW-0804">Transcription</keyword>
<evidence type="ECO:0000313" key="18">
    <source>
        <dbReference type="Proteomes" id="UP000004596"/>
    </source>
</evidence>
<dbReference type="PRINTS" id="PR00344">
    <property type="entry name" value="BCTRLSENSOR"/>
</dbReference>
<dbReference type="GO" id="GO:0000155">
    <property type="term" value="F:phosphorelay sensor kinase activity"/>
    <property type="evidence" value="ECO:0007669"/>
    <property type="project" value="InterPro"/>
</dbReference>
<reference evidence="17 18" key="2">
    <citation type="submission" date="2008-04" db="EMBL/GenBank/DDBJ databases">
        <authorList>
            <person name="Fulton L."/>
            <person name="Clifton S."/>
            <person name="Fulton B."/>
            <person name="Xu J."/>
            <person name="Minx P."/>
            <person name="Pepin K.H."/>
            <person name="Johnson M."/>
            <person name="Thiruvilangam P."/>
            <person name="Bhonagiri V."/>
            <person name="Nash W.E."/>
            <person name="Mardis E.R."/>
            <person name="Wilson R.K."/>
        </authorList>
    </citation>
    <scope>NUCLEOTIDE SEQUENCE [LARGE SCALE GENOMIC DNA]</scope>
    <source>
        <strain evidence="17 18">DSM 17393</strain>
    </source>
</reference>
<dbReference type="Gene3D" id="2.130.10.10">
    <property type="entry name" value="YVTN repeat-like/Quinoprotein amine dehydrogenase"/>
    <property type="match status" value="3"/>
</dbReference>
<keyword evidence="4" id="KW-0808">Transferase</keyword>
<evidence type="ECO:0000256" key="1">
    <source>
        <dbReference type="ARBA" id="ARBA00000085"/>
    </source>
</evidence>
<dbReference type="InterPro" id="IPR003594">
    <property type="entry name" value="HATPase_dom"/>
</dbReference>
<evidence type="ECO:0000256" key="6">
    <source>
        <dbReference type="ARBA" id="ARBA00022777"/>
    </source>
</evidence>
<dbReference type="GO" id="GO:0005524">
    <property type="term" value="F:ATP binding"/>
    <property type="evidence" value="ECO:0007669"/>
    <property type="project" value="UniProtKB-KW"/>
</dbReference>
<proteinExistence type="predicted"/>
<dbReference type="SMART" id="SM00388">
    <property type="entry name" value="HisKA"/>
    <property type="match status" value="1"/>
</dbReference>
<keyword evidence="8" id="KW-0902">Two-component regulatory system</keyword>
<evidence type="ECO:0000256" key="7">
    <source>
        <dbReference type="ARBA" id="ARBA00022840"/>
    </source>
</evidence>
<dbReference type="InterPro" id="IPR011123">
    <property type="entry name" value="Y_Y_Y"/>
</dbReference>
<dbReference type="Gene3D" id="1.10.10.60">
    <property type="entry name" value="Homeodomain-like"/>
    <property type="match status" value="1"/>
</dbReference>
<evidence type="ECO:0000256" key="11">
    <source>
        <dbReference type="ARBA" id="ARBA00023163"/>
    </source>
</evidence>
<dbReference type="Pfam" id="PF00512">
    <property type="entry name" value="HisKA"/>
    <property type="match status" value="1"/>
</dbReference>
<feature type="transmembrane region" description="Helical" evidence="13">
    <location>
        <begin position="20"/>
        <end position="43"/>
    </location>
</feature>
<feature type="modified residue" description="4-aspartylphosphate" evidence="12">
    <location>
        <position position="1151"/>
    </location>
</feature>
<dbReference type="InterPro" id="IPR005467">
    <property type="entry name" value="His_kinase_dom"/>
</dbReference>
<dbReference type="SMART" id="SM00387">
    <property type="entry name" value="HATPase_c"/>
    <property type="match status" value="1"/>
</dbReference>
<dbReference type="Proteomes" id="UP000004596">
    <property type="component" value="Unassembled WGS sequence"/>
</dbReference>
<dbReference type="Pfam" id="PF07495">
    <property type="entry name" value="Y_Y_Y"/>
    <property type="match status" value="1"/>
</dbReference>
<keyword evidence="3 12" id="KW-0597">Phosphoprotein</keyword>
<keyword evidence="13" id="KW-0812">Transmembrane</keyword>
<dbReference type="PANTHER" id="PTHR43547:SF2">
    <property type="entry name" value="HYBRID SIGNAL TRANSDUCTION HISTIDINE KINASE C"/>
    <property type="match status" value="1"/>
</dbReference>
<dbReference type="EC" id="2.7.13.3" evidence="2"/>
<keyword evidence="6 17" id="KW-0418">Kinase</keyword>
<dbReference type="InterPro" id="IPR036097">
    <property type="entry name" value="HisK_dim/P_sf"/>
</dbReference>
<evidence type="ECO:0000256" key="8">
    <source>
        <dbReference type="ARBA" id="ARBA00023012"/>
    </source>
</evidence>
<dbReference type="STRING" id="471870.BACINT_04948"/>
<dbReference type="InterPro" id="IPR009057">
    <property type="entry name" value="Homeodomain-like_sf"/>
</dbReference>
<dbReference type="PROSITE" id="PS00041">
    <property type="entry name" value="HTH_ARAC_FAMILY_1"/>
    <property type="match status" value="1"/>
</dbReference>
<dbReference type="SUPFAM" id="SSF46689">
    <property type="entry name" value="Homeodomain-like"/>
    <property type="match status" value="1"/>
</dbReference>
<dbReference type="Pfam" id="PF12833">
    <property type="entry name" value="HTH_18"/>
    <property type="match status" value="1"/>
</dbReference>
<dbReference type="InterPro" id="IPR036890">
    <property type="entry name" value="HATPase_C_sf"/>
</dbReference>
<dbReference type="FunFam" id="3.30.565.10:FF:000037">
    <property type="entry name" value="Hybrid sensor histidine kinase/response regulator"/>
    <property type="match status" value="1"/>
</dbReference>
<evidence type="ECO:0000259" key="16">
    <source>
        <dbReference type="PROSITE" id="PS50110"/>
    </source>
</evidence>
<dbReference type="InterPro" id="IPR015943">
    <property type="entry name" value="WD40/YVTN_repeat-like_dom_sf"/>
</dbReference>
<keyword evidence="9" id="KW-0805">Transcription regulation</keyword>
<dbReference type="CDD" id="cd17574">
    <property type="entry name" value="REC_OmpR"/>
    <property type="match status" value="1"/>
</dbReference>
<dbReference type="InterPro" id="IPR011006">
    <property type="entry name" value="CheY-like_superfamily"/>
</dbReference>
<evidence type="ECO:0000259" key="15">
    <source>
        <dbReference type="PROSITE" id="PS50109"/>
    </source>
</evidence>
<dbReference type="GO" id="GO:0003700">
    <property type="term" value="F:DNA-binding transcription factor activity"/>
    <property type="evidence" value="ECO:0007669"/>
    <property type="project" value="InterPro"/>
</dbReference>
<comment type="caution">
    <text evidence="17">The sequence shown here is derived from an EMBL/GenBank/DDBJ whole genome shotgun (WGS) entry which is preliminary data.</text>
</comment>
<sequence>MLFPVKCKGNRGILLIENKPIWIVYQPILIYLSVLLQLLKVSIMKDIFIMIKRTFILLLFISLYTSLFAGSFRHLNVREGLSSRQVYQICKDSTGFIWAYTHMGVDRYDGNEIRHYKLNETIDSKDHILSFTVMEIDKEGNLWIALRNGRIYRYDKLKDCFELQVDLSQSISFPVLNGIEFEENGGLWLSTSTGVYYWSRTDKVLSPAGLIGEWTNCIIKSAENTFFVGTNTEVYKMEKSRTTCQLSKEKVDIPVEARIEALFLYGTKLYVGTFSNSAFVIDLVTKQVKSLNSFIPGIPVRVFAHDGDHSILIGADGAGVFRIDAANETLTEHYITDEDDERSLTGNTVSDICVDEYGGIWVSTCTNGISYLDPNVPDVRWIKHERNNPSSLASDHVNVMLQDSEGDYWYGTNDGISVYRVKSKQWMHFLNGKGFAYSSVVLALCEDNEGNVWAGGYGIGLYRIQKKSGEVRKMPRQNKQADSGISTDYIYAIYSEGDYIWFGGIEGHFTRYNRRTDVYTYYPIDCVGDIKYGDKNTLLIAGCDGLGFFDKSTGEIKWQQKFGDITLHYPVRCLLRSSSGDIWLLTDGEGLIRFNPENDRSRIYTTADGLVSNSINSVAEDSNGHIWFSTEKELYCLDLVEDMVINGNDLLNIGWGYYNSNASLKTKDGHLAFGTAEGALFFTPSFDFSKSAPVELIFTDFKLPYESVKAGAAGSPLTAGINDTKSLKLKYNQNSFSISFSAINFVSPHKIRYEYRLKGHERQWHHRDVAQSVGYMDLPPGKYTFELRAFDKYTQQQVGERSVEISIDHPLWASWWAIAIYLILLVILGCFFFQFRRQRVRENKIRERIHSFIGIAHDIRTPVTLIKAPLSELEERGDLPEESKKKLAIAVKNAEKLFSMITQLLELQKVEAHPEHLEVALYNVKAYMEDKLSAFRMAAVKKEIELYLEVEPEMSEVWLDKSKMDHIMDNLLSNALKYTEKGSIGIVVRQTKNKWIVEVRDTGVGIPAEEQKNIFNEYYRAKNVVDSQEQGIGIGLMITSRIIKQHHGKIEFSSIENKGTTFTVTFPKKLRSGMVVVAKEDLPEVTSPDVSSQEEDDQTDKNILLLAEDDKDMREYLTDSLSSEYKVISVPDGGKALDMAREINPDIIISDIIMPVIQGDELCRILKSSVETSHIPVILLTALCERENIILGLESGANDYIIKPFDLSVLKVRLRNILQNRQHLRDTVLSSDIPVNEIDYSSQLDKEFLDSAMAAIDENMTNPEFSINDFCRALGMSRTSVYNKIKTLTGQGPNDFIRIVRLNKSKELLLSQKYSVGEVACMVGFSDPKYFSTCFKKQFGTSPSKF</sequence>
<evidence type="ECO:0000256" key="9">
    <source>
        <dbReference type="ARBA" id="ARBA00023015"/>
    </source>
</evidence>
<dbReference type="InterPro" id="IPR013783">
    <property type="entry name" value="Ig-like_fold"/>
</dbReference>
<feature type="transmembrane region" description="Helical" evidence="13">
    <location>
        <begin position="812"/>
        <end position="835"/>
    </location>
</feature>
<organism evidence="17 18">
    <name type="scientific">Bacteroides intestinalis DSM 17393</name>
    <dbReference type="NCBI Taxonomy" id="471870"/>
    <lineage>
        <taxon>Bacteria</taxon>
        <taxon>Pseudomonadati</taxon>
        <taxon>Bacteroidota</taxon>
        <taxon>Bacteroidia</taxon>
        <taxon>Bacteroidales</taxon>
        <taxon>Bacteroidaceae</taxon>
        <taxon>Bacteroides</taxon>
    </lineage>
</organism>
<dbReference type="PROSITE" id="PS50109">
    <property type="entry name" value="HIS_KIN"/>
    <property type="match status" value="1"/>
</dbReference>
<dbReference type="GO" id="GO:0043565">
    <property type="term" value="F:sequence-specific DNA binding"/>
    <property type="evidence" value="ECO:0007669"/>
    <property type="project" value="InterPro"/>
</dbReference>
<dbReference type="InterPro" id="IPR003661">
    <property type="entry name" value="HisK_dim/P_dom"/>
</dbReference>
<dbReference type="PANTHER" id="PTHR43547">
    <property type="entry name" value="TWO-COMPONENT HISTIDINE KINASE"/>
    <property type="match status" value="1"/>
</dbReference>
<evidence type="ECO:0000256" key="2">
    <source>
        <dbReference type="ARBA" id="ARBA00012438"/>
    </source>
</evidence>
<protein>
    <recommendedName>
        <fullName evidence="2">histidine kinase</fullName>
        <ecNumber evidence="2">2.7.13.3</ecNumber>
    </recommendedName>
</protein>
<dbReference type="SMART" id="SM00342">
    <property type="entry name" value="HTH_ARAC"/>
    <property type="match status" value="1"/>
</dbReference>
<dbReference type="SUPFAM" id="SSF47384">
    <property type="entry name" value="Homodimeric domain of signal transducing histidine kinase"/>
    <property type="match status" value="1"/>
</dbReference>
<evidence type="ECO:0000259" key="14">
    <source>
        <dbReference type="PROSITE" id="PS01124"/>
    </source>
</evidence>
<dbReference type="SUPFAM" id="SSF55874">
    <property type="entry name" value="ATPase domain of HSP90 chaperone/DNA topoisomerase II/histidine kinase"/>
    <property type="match status" value="1"/>
</dbReference>
<accession>B3CIZ6</accession>
<evidence type="ECO:0000256" key="5">
    <source>
        <dbReference type="ARBA" id="ARBA00022741"/>
    </source>
</evidence>
<evidence type="ECO:0000256" key="3">
    <source>
        <dbReference type="ARBA" id="ARBA00022553"/>
    </source>
</evidence>
<dbReference type="Pfam" id="PF02518">
    <property type="entry name" value="HATPase_c"/>
    <property type="match status" value="1"/>
</dbReference>
<dbReference type="SMART" id="SM00448">
    <property type="entry name" value="REC"/>
    <property type="match status" value="1"/>
</dbReference>